<feature type="transmembrane region" description="Helical" evidence="7">
    <location>
        <begin position="290"/>
        <end position="314"/>
    </location>
</feature>
<evidence type="ECO:0000256" key="6">
    <source>
        <dbReference type="SAM" id="MobiDB-lite"/>
    </source>
</evidence>
<comment type="caution">
    <text evidence="8">The sequence shown here is derived from an EMBL/GenBank/DDBJ whole genome shotgun (WGS) entry which is preliminary data.</text>
</comment>
<dbReference type="PANTHER" id="PTHR42770:SF7">
    <property type="entry name" value="MEMBRANE PROTEIN"/>
    <property type="match status" value="1"/>
</dbReference>
<feature type="transmembrane region" description="Helical" evidence="7">
    <location>
        <begin position="429"/>
        <end position="447"/>
    </location>
</feature>
<dbReference type="PIRSF" id="PIRSF006060">
    <property type="entry name" value="AA_transporter"/>
    <property type="match status" value="1"/>
</dbReference>
<gene>
    <name evidence="8" type="ORF">GCM10010305_51490</name>
</gene>
<evidence type="ECO:0000256" key="4">
    <source>
        <dbReference type="ARBA" id="ARBA00022989"/>
    </source>
</evidence>
<feature type="transmembrane region" description="Helical" evidence="7">
    <location>
        <begin position="186"/>
        <end position="205"/>
    </location>
</feature>
<feature type="transmembrane region" description="Helical" evidence="7">
    <location>
        <begin position="479"/>
        <end position="502"/>
    </location>
</feature>
<accession>A0A918T661</accession>
<feature type="transmembrane region" description="Helical" evidence="7">
    <location>
        <begin position="454"/>
        <end position="473"/>
    </location>
</feature>
<dbReference type="InterPro" id="IPR050367">
    <property type="entry name" value="APC_superfamily"/>
</dbReference>
<comment type="subcellular location">
    <subcellularLocation>
        <location evidence="1">Cell membrane</location>
        <topology evidence="1">Multi-pass membrane protein</topology>
    </subcellularLocation>
</comment>
<feature type="transmembrane region" description="Helical" evidence="7">
    <location>
        <begin position="251"/>
        <end position="269"/>
    </location>
</feature>
<feature type="transmembrane region" description="Helical" evidence="7">
    <location>
        <begin position="334"/>
        <end position="355"/>
    </location>
</feature>
<name>A0A918T661_9ACTN</name>
<dbReference type="Pfam" id="PF13520">
    <property type="entry name" value="AA_permease_2"/>
    <property type="match status" value="1"/>
</dbReference>
<dbReference type="AlphaFoldDB" id="A0A918T661"/>
<dbReference type="GO" id="GO:0022857">
    <property type="term" value="F:transmembrane transporter activity"/>
    <property type="evidence" value="ECO:0007669"/>
    <property type="project" value="InterPro"/>
</dbReference>
<feature type="transmembrane region" description="Helical" evidence="7">
    <location>
        <begin position="104"/>
        <end position="123"/>
    </location>
</feature>
<organism evidence="8 9">
    <name type="scientific">Streptomyces termitum</name>
    <dbReference type="NCBI Taxonomy" id="67368"/>
    <lineage>
        <taxon>Bacteria</taxon>
        <taxon>Bacillati</taxon>
        <taxon>Actinomycetota</taxon>
        <taxon>Actinomycetes</taxon>
        <taxon>Kitasatosporales</taxon>
        <taxon>Streptomycetaceae</taxon>
        <taxon>Streptomyces</taxon>
    </lineage>
</organism>
<dbReference type="Proteomes" id="UP000644020">
    <property type="component" value="Unassembled WGS sequence"/>
</dbReference>
<evidence type="ECO:0000256" key="5">
    <source>
        <dbReference type="ARBA" id="ARBA00023136"/>
    </source>
</evidence>
<dbReference type="EMBL" id="BMUL01000016">
    <property type="protein sequence ID" value="GHB01907.1"/>
    <property type="molecule type" value="Genomic_DNA"/>
</dbReference>
<feature type="transmembrane region" description="Helical" evidence="7">
    <location>
        <begin position="212"/>
        <end position="231"/>
    </location>
</feature>
<keyword evidence="9" id="KW-1185">Reference proteome</keyword>
<feature type="compositionally biased region" description="Pro residues" evidence="6">
    <location>
        <begin position="12"/>
        <end position="42"/>
    </location>
</feature>
<dbReference type="Gene3D" id="1.20.1740.10">
    <property type="entry name" value="Amino acid/polyamine transporter I"/>
    <property type="match status" value="1"/>
</dbReference>
<evidence type="ECO:0000256" key="3">
    <source>
        <dbReference type="ARBA" id="ARBA00022692"/>
    </source>
</evidence>
<feature type="transmembrane region" description="Helical" evidence="7">
    <location>
        <begin position="390"/>
        <end position="409"/>
    </location>
</feature>
<feature type="transmembrane region" description="Helical" evidence="7">
    <location>
        <begin position="74"/>
        <end position="98"/>
    </location>
</feature>
<evidence type="ECO:0000313" key="9">
    <source>
        <dbReference type="Proteomes" id="UP000644020"/>
    </source>
</evidence>
<keyword evidence="4 7" id="KW-1133">Transmembrane helix</keyword>
<feature type="transmembrane region" description="Helical" evidence="7">
    <location>
        <begin position="144"/>
        <end position="166"/>
    </location>
</feature>
<evidence type="ECO:0000313" key="8">
    <source>
        <dbReference type="EMBL" id="GHB01907.1"/>
    </source>
</evidence>
<evidence type="ECO:0000256" key="2">
    <source>
        <dbReference type="ARBA" id="ARBA00022475"/>
    </source>
</evidence>
<sequence>MRSTRLSVTGALPPPGAAGPTGPHPLTSPPAPLPSRPLPRPEPPIRSEDSEDTAMRSTTSRGLQPNVLGTFDTIVMAVAGSAPAYSIAATTAVLFAAVGPAGPAALLYCAIPMFGIVLAYARLGRIDVNAGAGYSWVGRTLHPFLGFLSGWALVLAATVFMVAGSLPAGSLTLSLIDPELARSTPLSAAVGAGWFLLMLGVVLGGTRLTVRAQLLMSGVEMLVLLAFVAAAVAHRGRAVAFDWSWFGFEHFHGTEGFAAGALIAAFYYWGWDVTSNLSEETRNSRRTAGLAALVGVGFVFLLFEAFTVAVNVLLPADRIEAAGPNVLAVLGEEIWPGAGGRLLIVAVVLSTVATLETTLLQVTRTLFAMGRDRTLPAALGRVHRRWNTPWVAVVAVGAAALALFAAAAAAGSLQQSLRDAVSAIGLQIAFYYGLAGIAAVVAYKALLLRSVKNLLLGGVWPLLGSAFMLWAFVESLGELSTTALTMGIGGLLAGVVPMAVYWRRGSDYYRPARLDAVSALAAAREAAPTGPASRLRDQNYATDF</sequence>
<feature type="region of interest" description="Disordered" evidence="6">
    <location>
        <begin position="1"/>
        <end position="63"/>
    </location>
</feature>
<reference evidence="8" key="2">
    <citation type="submission" date="2020-09" db="EMBL/GenBank/DDBJ databases">
        <authorList>
            <person name="Sun Q."/>
            <person name="Ohkuma M."/>
        </authorList>
    </citation>
    <scope>NUCLEOTIDE SEQUENCE</scope>
    <source>
        <strain evidence="8">JCM 4518</strain>
    </source>
</reference>
<keyword evidence="5 7" id="KW-0472">Membrane</keyword>
<dbReference type="PANTHER" id="PTHR42770">
    <property type="entry name" value="AMINO ACID TRANSPORTER-RELATED"/>
    <property type="match status" value="1"/>
</dbReference>
<evidence type="ECO:0000256" key="7">
    <source>
        <dbReference type="SAM" id="Phobius"/>
    </source>
</evidence>
<dbReference type="InterPro" id="IPR002293">
    <property type="entry name" value="AA/rel_permease1"/>
</dbReference>
<proteinExistence type="predicted"/>
<protein>
    <submittedName>
        <fullName evidence="8">Amino acid permease</fullName>
    </submittedName>
</protein>
<evidence type="ECO:0000256" key="1">
    <source>
        <dbReference type="ARBA" id="ARBA00004651"/>
    </source>
</evidence>
<dbReference type="GO" id="GO:0005886">
    <property type="term" value="C:plasma membrane"/>
    <property type="evidence" value="ECO:0007669"/>
    <property type="project" value="UniProtKB-SubCell"/>
</dbReference>
<reference evidence="8" key="1">
    <citation type="journal article" date="2014" name="Int. J. Syst. Evol. Microbiol.">
        <title>Complete genome sequence of Corynebacterium casei LMG S-19264T (=DSM 44701T), isolated from a smear-ripened cheese.</title>
        <authorList>
            <consortium name="US DOE Joint Genome Institute (JGI-PGF)"/>
            <person name="Walter F."/>
            <person name="Albersmeier A."/>
            <person name="Kalinowski J."/>
            <person name="Ruckert C."/>
        </authorList>
    </citation>
    <scope>NUCLEOTIDE SEQUENCE</scope>
    <source>
        <strain evidence="8">JCM 4518</strain>
    </source>
</reference>
<keyword evidence="3 7" id="KW-0812">Transmembrane</keyword>
<keyword evidence="2" id="KW-1003">Cell membrane</keyword>